<evidence type="ECO:0000256" key="1">
    <source>
        <dbReference type="ARBA" id="ARBA00022714"/>
    </source>
</evidence>
<evidence type="ECO:0000313" key="6">
    <source>
        <dbReference type="EMBL" id="AUD03790.1"/>
    </source>
</evidence>
<keyword evidence="4" id="KW-0411">Iron-sulfur</keyword>
<dbReference type="AlphaFoldDB" id="A0A2K8Z1L2"/>
<dbReference type="OrthoDB" id="9795032at2"/>
<dbReference type="Pfam" id="PF09360">
    <property type="entry name" value="zf-CDGSH"/>
    <property type="match status" value="1"/>
</dbReference>
<feature type="domain" description="Iron-binding zinc finger CDGSH type" evidence="5">
    <location>
        <begin position="111"/>
        <end position="148"/>
    </location>
</feature>
<dbReference type="EMBL" id="CP025096">
    <property type="protein sequence ID" value="AUD03790.1"/>
    <property type="molecule type" value="Genomic_DNA"/>
</dbReference>
<reference evidence="6 7" key="1">
    <citation type="submission" date="2017-11" db="EMBL/GenBank/DDBJ databases">
        <title>Taxonomic description and genome sequences of Spirosoma HA7 sp. nov., isolated from pollen microhabitat of Corylus avellana.</title>
        <authorList>
            <person name="Ambika Manirajan B."/>
            <person name="Suarez C."/>
            <person name="Ratering S."/>
            <person name="Geissler-Plaum R."/>
            <person name="Cardinale M."/>
            <person name="Sylvia S."/>
        </authorList>
    </citation>
    <scope>NUCLEOTIDE SEQUENCE [LARGE SCALE GENOMIC DNA]</scope>
    <source>
        <strain evidence="6 7">HA7</strain>
    </source>
</reference>
<evidence type="ECO:0000256" key="3">
    <source>
        <dbReference type="ARBA" id="ARBA00023004"/>
    </source>
</evidence>
<evidence type="ECO:0000313" key="7">
    <source>
        <dbReference type="Proteomes" id="UP000232883"/>
    </source>
</evidence>
<dbReference type="InterPro" id="IPR042216">
    <property type="entry name" value="MitoNEET_CISD"/>
</dbReference>
<evidence type="ECO:0000259" key="5">
    <source>
        <dbReference type="SMART" id="SM00704"/>
    </source>
</evidence>
<dbReference type="GO" id="GO:0005737">
    <property type="term" value="C:cytoplasm"/>
    <property type="evidence" value="ECO:0007669"/>
    <property type="project" value="UniProtKB-ARBA"/>
</dbReference>
<dbReference type="Proteomes" id="UP000232883">
    <property type="component" value="Chromosome"/>
</dbReference>
<keyword evidence="3" id="KW-0408">Iron</keyword>
<name>A0A2K8Z1L2_9BACT</name>
<dbReference type="GO" id="GO:0046872">
    <property type="term" value="F:metal ion binding"/>
    <property type="evidence" value="ECO:0007669"/>
    <property type="project" value="UniProtKB-KW"/>
</dbReference>
<keyword evidence="1" id="KW-0001">2Fe-2S</keyword>
<keyword evidence="7" id="KW-1185">Reference proteome</keyword>
<proteinExistence type="predicted"/>
<sequence length="149" mass="16576">MNTAEHNQTPDITKTYTNGEITVVWKPNVCIHSKLCWTQLATVFNPRERPWVNMTGADTQHIAEQVDRCPSKALSYFRNEEHIQPEAIQAESIVEPMPNGPLLVYGNLTVKSPDGQETKKNKVTAFCRCGASSNKPYCDGSHIKAGFVG</sequence>
<dbReference type="KEGG" id="spir:CWM47_19320"/>
<dbReference type="GO" id="GO:0051537">
    <property type="term" value="F:2 iron, 2 sulfur cluster binding"/>
    <property type="evidence" value="ECO:0007669"/>
    <property type="project" value="UniProtKB-KW"/>
</dbReference>
<dbReference type="RefSeq" id="WP_100989857.1">
    <property type="nucleotide sequence ID" value="NZ_CP025096.1"/>
</dbReference>
<accession>A0A2K8Z1L2</accession>
<organism evidence="6 7">
    <name type="scientific">Spirosoma pollinicola</name>
    <dbReference type="NCBI Taxonomy" id="2057025"/>
    <lineage>
        <taxon>Bacteria</taxon>
        <taxon>Pseudomonadati</taxon>
        <taxon>Bacteroidota</taxon>
        <taxon>Cytophagia</taxon>
        <taxon>Cytophagales</taxon>
        <taxon>Cytophagaceae</taxon>
        <taxon>Spirosoma</taxon>
    </lineage>
</organism>
<dbReference type="InterPro" id="IPR018967">
    <property type="entry name" value="FeS-contain_CDGSH-typ"/>
</dbReference>
<evidence type="ECO:0000256" key="2">
    <source>
        <dbReference type="ARBA" id="ARBA00022723"/>
    </source>
</evidence>
<evidence type="ECO:0000256" key="4">
    <source>
        <dbReference type="ARBA" id="ARBA00023014"/>
    </source>
</evidence>
<dbReference type="Gene3D" id="3.40.5.90">
    <property type="entry name" value="CDGSH iron-sulfur domain, mitoNEET-type"/>
    <property type="match status" value="1"/>
</dbReference>
<dbReference type="Pfam" id="PF06902">
    <property type="entry name" value="Fer4_19"/>
    <property type="match status" value="1"/>
</dbReference>
<dbReference type="InterPro" id="IPR010693">
    <property type="entry name" value="Divergent_4Fe-4S_mono-cluster"/>
</dbReference>
<keyword evidence="2" id="KW-0479">Metal-binding</keyword>
<gene>
    <name evidence="6" type="ORF">CWM47_19320</name>
</gene>
<dbReference type="SMART" id="SM00704">
    <property type="entry name" value="ZnF_CDGSH"/>
    <property type="match status" value="1"/>
</dbReference>
<protein>
    <recommendedName>
        <fullName evidence="5">Iron-binding zinc finger CDGSH type domain-containing protein</fullName>
    </recommendedName>
</protein>